<dbReference type="InterPro" id="IPR052166">
    <property type="entry name" value="Diverse_Acyl-CoA_DH"/>
</dbReference>
<evidence type="ECO:0000256" key="24">
    <source>
        <dbReference type="ARBA" id="ARBA00075470"/>
    </source>
</evidence>
<comment type="catalytic activity">
    <reaction evidence="15">
        <text>a long-chain 2,3-saturated fatty acyl-CoA + oxidized [electron-transfer flavoprotein] + H(+) = a long-chain (2E)-enoyl-CoA + reduced [electron-transfer flavoprotein]</text>
        <dbReference type="Rhea" id="RHEA:17721"/>
        <dbReference type="Rhea" id="RHEA-COMP:10685"/>
        <dbReference type="Rhea" id="RHEA-COMP:10686"/>
        <dbReference type="ChEBI" id="CHEBI:15378"/>
        <dbReference type="ChEBI" id="CHEBI:57692"/>
        <dbReference type="ChEBI" id="CHEBI:58307"/>
        <dbReference type="ChEBI" id="CHEBI:83721"/>
        <dbReference type="ChEBI" id="CHEBI:83727"/>
        <dbReference type="EC" id="1.3.8.8"/>
    </reaction>
</comment>
<gene>
    <name evidence="31" type="primary">dmdC_2</name>
    <name evidence="31" type="ORF">LAUMK13_02248</name>
</gene>
<proteinExistence type="inferred from homology"/>
<evidence type="ECO:0000256" key="25">
    <source>
        <dbReference type="ARBA" id="ARBA00077090"/>
    </source>
</evidence>
<dbReference type="EMBL" id="UPHQ01000101">
    <property type="protein sequence ID" value="VBA38737.1"/>
    <property type="molecule type" value="Genomic_DNA"/>
</dbReference>
<comment type="catalytic activity">
    <reaction evidence="17">
        <text>dodecanoyl-CoA + oxidized [electron-transfer flavoprotein] + H(+) = (2E)-dodecenoyl-CoA + reduced [electron-transfer flavoprotein]</text>
        <dbReference type="Rhea" id="RHEA:47296"/>
        <dbReference type="Rhea" id="RHEA-COMP:10685"/>
        <dbReference type="Rhea" id="RHEA-COMP:10686"/>
        <dbReference type="ChEBI" id="CHEBI:15378"/>
        <dbReference type="ChEBI" id="CHEBI:57330"/>
        <dbReference type="ChEBI" id="CHEBI:57375"/>
        <dbReference type="ChEBI" id="CHEBI:57692"/>
        <dbReference type="ChEBI" id="CHEBI:58307"/>
    </reaction>
</comment>
<evidence type="ECO:0000256" key="20">
    <source>
        <dbReference type="ARBA" id="ARBA00050877"/>
    </source>
</evidence>
<evidence type="ECO:0000256" key="13">
    <source>
        <dbReference type="ARBA" id="ARBA00047882"/>
    </source>
</evidence>
<dbReference type="EC" id="1.3.8.1" evidence="7"/>
<evidence type="ECO:0000256" key="16">
    <source>
        <dbReference type="ARBA" id="ARBA00050315"/>
    </source>
</evidence>
<evidence type="ECO:0000256" key="3">
    <source>
        <dbReference type="ARBA" id="ARBA00009347"/>
    </source>
</evidence>
<sequence length="614" mass="66388">MKGTALGHYIANVRDLEFNLLEVLDVGAVLGTGRYSELDADTVRTILAEAARLAEGPVAETFAYADRNPPVFDPATHSISVPDELVKTVQAIKDAEWWRLGLAEEIGGMPAPAPLVWAVNEMIYCANPAASFYNLGPTLSQSLYVEGNEQQRQWAAMGVERGWQATMVLTEPDAGSDVGAGRTKAVEQPDGTWHIEGVKRFISGGDVGDTAENIFHLVLARPEGAGPGTKGLSLFYVPNYLFDPDTGELGPRNGVYVTGLEHKMGLKSSPTCELTFGATDVPAVGYLVGGVHHGIAQMFTVIEHARMTIGVKSTGTLSTGYLNALAYAKERVQGADLTQMTDKTAPRVTIMRHPDIRRSLMTQKAYAEGLRALYLYAAAHQDNAVAQHVSGADPDMAHRVDDLLLPVVKGVGSERAYEVLTESLQTLGGSGFLTDYPIEQYIRDAKIDSLYEGTTAIQALDFFFRKIVRDHGKALQFVTAQITQTIDNIDETLKPQAALLQTALDEVTAMTSALTTYLMSAAQHPTDIYKVGLASVRYLLAVGDLIIGWRLLVQAGVAHAALANKPSKDDEAFYRGKVAVSGFFAKNMLPKLSGVRAVIESVDDEIMRVPEAAF</sequence>
<dbReference type="InterPro" id="IPR009100">
    <property type="entry name" value="AcylCoA_DH/oxidase_NM_dom_sf"/>
</dbReference>
<evidence type="ECO:0000313" key="32">
    <source>
        <dbReference type="Proteomes" id="UP000267289"/>
    </source>
</evidence>
<evidence type="ECO:0000256" key="27">
    <source>
        <dbReference type="RuleBase" id="RU362125"/>
    </source>
</evidence>
<dbReference type="EC" id="1.3.8.8" evidence="6"/>
<evidence type="ECO:0000259" key="29">
    <source>
        <dbReference type="Pfam" id="PF02770"/>
    </source>
</evidence>
<comment type="similarity">
    <text evidence="3 27">Belongs to the acyl-CoA dehydrogenase family.</text>
</comment>
<evidence type="ECO:0000256" key="6">
    <source>
        <dbReference type="ARBA" id="ARBA00012040"/>
    </source>
</evidence>
<evidence type="ECO:0000256" key="1">
    <source>
        <dbReference type="ARBA" id="ARBA00001974"/>
    </source>
</evidence>
<comment type="function">
    <text evidence="22">Acyl-CoA dehydrogenase that exhibits broad specificity for linear acyl-CoA substrates, with a preference for long-chain substrates.</text>
</comment>
<evidence type="ECO:0000256" key="18">
    <source>
        <dbReference type="ARBA" id="ARBA00050695"/>
    </source>
</evidence>
<dbReference type="Gene3D" id="1.20.140.10">
    <property type="entry name" value="Butyryl-CoA Dehydrogenase, subunit A, domain 3"/>
    <property type="match status" value="1"/>
</dbReference>
<comment type="catalytic activity">
    <reaction evidence="18">
        <text>butanoyl-CoA + oxidized [electron-transfer flavoprotein] + H(+) = (2E)-butenoyl-CoA + reduced [electron-transfer flavoprotein]</text>
        <dbReference type="Rhea" id="RHEA:24004"/>
        <dbReference type="Rhea" id="RHEA-COMP:10685"/>
        <dbReference type="Rhea" id="RHEA-COMP:10686"/>
        <dbReference type="ChEBI" id="CHEBI:15378"/>
        <dbReference type="ChEBI" id="CHEBI:57332"/>
        <dbReference type="ChEBI" id="CHEBI:57371"/>
        <dbReference type="ChEBI" id="CHEBI:57692"/>
        <dbReference type="ChEBI" id="CHEBI:58307"/>
    </reaction>
</comment>
<name>A0A498Q0F5_9MYCO</name>
<evidence type="ECO:0000256" key="5">
    <source>
        <dbReference type="ARBA" id="ARBA00012033"/>
    </source>
</evidence>
<evidence type="ECO:0000259" key="28">
    <source>
        <dbReference type="Pfam" id="PF00441"/>
    </source>
</evidence>
<evidence type="ECO:0000256" key="8">
    <source>
        <dbReference type="ARBA" id="ARBA00022630"/>
    </source>
</evidence>
<evidence type="ECO:0000256" key="7">
    <source>
        <dbReference type="ARBA" id="ARBA00012046"/>
    </source>
</evidence>
<keyword evidence="9 27" id="KW-0274">FAD</keyword>
<dbReference type="InterPro" id="IPR006091">
    <property type="entry name" value="Acyl-CoA_Oxase/DH_mid-dom"/>
</dbReference>
<dbReference type="SUPFAM" id="SSF56645">
    <property type="entry name" value="Acyl-CoA dehydrogenase NM domain-like"/>
    <property type="match status" value="1"/>
</dbReference>
<evidence type="ECO:0000313" key="31">
    <source>
        <dbReference type="EMBL" id="VBA38737.1"/>
    </source>
</evidence>
<keyword evidence="11 27" id="KW-0560">Oxidoreductase</keyword>
<evidence type="ECO:0000256" key="10">
    <source>
        <dbReference type="ARBA" id="ARBA00022832"/>
    </source>
</evidence>
<comment type="pathway">
    <text evidence="2">Lipid metabolism; fatty acid metabolism.</text>
</comment>
<evidence type="ECO:0000256" key="14">
    <source>
        <dbReference type="ARBA" id="ARBA00048375"/>
    </source>
</evidence>
<evidence type="ECO:0000259" key="30">
    <source>
        <dbReference type="Pfam" id="PF12806"/>
    </source>
</evidence>
<accession>A0A498Q0F5</accession>
<comment type="catalytic activity">
    <reaction evidence="13">
        <text>a medium-chain 2,3-saturated fatty acyl-CoA + oxidized [electron-transfer flavoprotein] + H(+) = a medium-chain (2E)-enoyl-CoA + reduced [electron-transfer flavoprotein]</text>
        <dbReference type="Rhea" id="RHEA:14477"/>
        <dbReference type="Rhea" id="RHEA-COMP:10685"/>
        <dbReference type="Rhea" id="RHEA-COMP:10686"/>
        <dbReference type="ChEBI" id="CHEBI:15378"/>
        <dbReference type="ChEBI" id="CHEBI:57692"/>
        <dbReference type="ChEBI" id="CHEBI:58307"/>
        <dbReference type="ChEBI" id="CHEBI:83723"/>
        <dbReference type="ChEBI" id="CHEBI:83726"/>
        <dbReference type="EC" id="1.3.8.7"/>
    </reaction>
</comment>
<keyword evidence="10" id="KW-0276">Fatty acid metabolism</keyword>
<evidence type="ECO:0000256" key="17">
    <source>
        <dbReference type="ARBA" id="ARBA00050336"/>
    </source>
</evidence>
<dbReference type="InterPro" id="IPR025878">
    <property type="entry name" value="Acyl-CoA_dh-like_C_dom"/>
</dbReference>
<dbReference type="Pfam" id="PF02770">
    <property type="entry name" value="Acyl-CoA_dh_M"/>
    <property type="match status" value="1"/>
</dbReference>
<dbReference type="Proteomes" id="UP000267289">
    <property type="component" value="Unassembled WGS sequence"/>
</dbReference>
<dbReference type="GO" id="GO:0016937">
    <property type="term" value="F:short-chain fatty acyl-CoA dehydrogenase activity"/>
    <property type="evidence" value="ECO:0007669"/>
    <property type="project" value="UniProtKB-EC"/>
</dbReference>
<dbReference type="InterPro" id="IPR009075">
    <property type="entry name" value="AcylCo_DH/oxidase_C"/>
</dbReference>
<comment type="catalytic activity">
    <reaction evidence="19">
        <text>decanoyl-CoA + oxidized [electron-transfer flavoprotein] + H(+) = (2E)-decenoyl-CoA + reduced [electron-transfer flavoprotein]</text>
        <dbReference type="Rhea" id="RHEA:48176"/>
        <dbReference type="Rhea" id="RHEA-COMP:10685"/>
        <dbReference type="Rhea" id="RHEA-COMP:10686"/>
        <dbReference type="ChEBI" id="CHEBI:15378"/>
        <dbReference type="ChEBI" id="CHEBI:57692"/>
        <dbReference type="ChEBI" id="CHEBI:58307"/>
        <dbReference type="ChEBI" id="CHEBI:61406"/>
        <dbReference type="ChEBI" id="CHEBI:61430"/>
    </reaction>
</comment>
<dbReference type="FunFam" id="2.40.110.20:FF:000001">
    <property type="entry name" value="Acyl-CoA dehydrogenase AidB"/>
    <property type="match status" value="1"/>
</dbReference>
<keyword evidence="12" id="KW-0443">Lipid metabolism</keyword>
<evidence type="ECO:0000256" key="19">
    <source>
        <dbReference type="ARBA" id="ARBA00050703"/>
    </source>
</evidence>
<feature type="domain" description="Acetyl-CoA dehydrogenase-like C-terminal" evidence="30">
    <location>
        <begin position="479"/>
        <end position="609"/>
    </location>
</feature>
<dbReference type="Gene3D" id="2.40.110.20">
    <property type="match status" value="1"/>
</dbReference>
<dbReference type="FunFam" id="1.20.140.10:FF:000016">
    <property type="entry name" value="Acyl-CoA dehydrogenase FadE5"/>
    <property type="match status" value="1"/>
</dbReference>
<dbReference type="PANTHER" id="PTHR42803:SF1">
    <property type="entry name" value="BROAD-SPECIFICITY LINEAR ACYL-COA DEHYDROGENASE FADE5"/>
    <property type="match status" value="1"/>
</dbReference>
<dbReference type="Pfam" id="PF00441">
    <property type="entry name" value="Acyl-CoA_dh_1"/>
    <property type="match status" value="1"/>
</dbReference>
<comment type="catalytic activity">
    <reaction evidence="14">
        <text>hexanoyl-CoA + oxidized [electron-transfer flavoprotein] + H(+) = (2E)-hexenoyl-CoA + reduced [electron-transfer flavoprotein]</text>
        <dbReference type="Rhea" id="RHEA:43464"/>
        <dbReference type="Rhea" id="RHEA-COMP:10685"/>
        <dbReference type="Rhea" id="RHEA-COMP:10686"/>
        <dbReference type="ChEBI" id="CHEBI:15378"/>
        <dbReference type="ChEBI" id="CHEBI:57692"/>
        <dbReference type="ChEBI" id="CHEBI:58307"/>
        <dbReference type="ChEBI" id="CHEBI:62077"/>
        <dbReference type="ChEBI" id="CHEBI:62620"/>
    </reaction>
</comment>
<evidence type="ECO:0000256" key="22">
    <source>
        <dbReference type="ARBA" id="ARBA00054301"/>
    </source>
</evidence>
<dbReference type="AlphaFoldDB" id="A0A498Q0F5"/>
<evidence type="ECO:0000256" key="26">
    <source>
        <dbReference type="ARBA" id="ARBA00077336"/>
    </source>
</evidence>
<dbReference type="GO" id="GO:0006631">
    <property type="term" value="P:fatty acid metabolic process"/>
    <property type="evidence" value="ECO:0007669"/>
    <property type="project" value="UniProtKB-KW"/>
</dbReference>
<evidence type="ECO:0000256" key="12">
    <source>
        <dbReference type="ARBA" id="ARBA00023098"/>
    </source>
</evidence>
<keyword evidence="8 27" id="KW-0285">Flavoprotein</keyword>
<dbReference type="GO" id="GO:0005886">
    <property type="term" value="C:plasma membrane"/>
    <property type="evidence" value="ECO:0007669"/>
    <property type="project" value="TreeGrafter"/>
</dbReference>
<evidence type="ECO:0000256" key="23">
    <source>
        <dbReference type="ARBA" id="ARBA00069359"/>
    </source>
</evidence>
<dbReference type="PANTHER" id="PTHR42803">
    <property type="entry name" value="ACYL-COA DEHYDROGENASE"/>
    <property type="match status" value="1"/>
</dbReference>
<organism evidence="31 32">
    <name type="scientific">Mycobacterium innocens</name>
    <dbReference type="NCBI Taxonomy" id="2341083"/>
    <lineage>
        <taxon>Bacteria</taxon>
        <taxon>Bacillati</taxon>
        <taxon>Actinomycetota</taxon>
        <taxon>Actinomycetes</taxon>
        <taxon>Mycobacteriales</taxon>
        <taxon>Mycobacteriaceae</taxon>
        <taxon>Mycobacterium</taxon>
    </lineage>
</organism>
<dbReference type="GO" id="GO:0070991">
    <property type="term" value="F:medium-chain fatty acyl-CoA dehydrogenase activity"/>
    <property type="evidence" value="ECO:0007669"/>
    <property type="project" value="UniProtKB-EC"/>
</dbReference>
<feature type="domain" description="Acyl-CoA dehydrogenase/oxidase C-terminal" evidence="28">
    <location>
        <begin position="293"/>
        <end position="459"/>
    </location>
</feature>
<dbReference type="SUPFAM" id="SSF47203">
    <property type="entry name" value="Acyl-CoA dehydrogenase C-terminal domain-like"/>
    <property type="match status" value="1"/>
</dbReference>
<reference evidence="31 32" key="1">
    <citation type="submission" date="2018-09" db="EMBL/GenBank/DDBJ databases">
        <authorList>
            <person name="Tagini F."/>
        </authorList>
    </citation>
    <scope>NUCLEOTIDE SEQUENCE [LARGE SCALE GENOMIC DNA]</scope>
    <source>
        <strain evidence="31 32">MK13</strain>
    </source>
</reference>
<comment type="cofactor">
    <cofactor evidence="1 27">
        <name>FAD</name>
        <dbReference type="ChEBI" id="CHEBI:57692"/>
    </cofactor>
</comment>
<dbReference type="Pfam" id="PF12806">
    <property type="entry name" value="Acyl-CoA_dh_C"/>
    <property type="match status" value="1"/>
</dbReference>
<comment type="catalytic activity">
    <reaction evidence="21">
        <text>oxidized [electron-transfer flavoprotein] + hexadecanoyl-CoA + H(+) = (2E)-hexadecenoyl-CoA + reduced [electron-transfer flavoprotein]</text>
        <dbReference type="Rhea" id="RHEA:43448"/>
        <dbReference type="Rhea" id="RHEA-COMP:10685"/>
        <dbReference type="Rhea" id="RHEA-COMP:10686"/>
        <dbReference type="ChEBI" id="CHEBI:15378"/>
        <dbReference type="ChEBI" id="CHEBI:57379"/>
        <dbReference type="ChEBI" id="CHEBI:57692"/>
        <dbReference type="ChEBI" id="CHEBI:58307"/>
        <dbReference type="ChEBI" id="CHEBI:61526"/>
    </reaction>
</comment>
<protein>
    <recommendedName>
        <fullName evidence="23">Broad-specificity linear acyl-CoA dehydrogenase FadE5</fullName>
        <ecNumber evidence="7">1.3.8.1</ecNumber>
        <ecNumber evidence="5">1.3.8.7</ecNumber>
        <ecNumber evidence="6">1.3.8.8</ecNumber>
    </recommendedName>
    <alternativeName>
        <fullName evidence="25">Long-chain-acyl-CoA dehydrogenase</fullName>
    </alternativeName>
    <alternativeName>
        <fullName evidence="26">Medium-chain-acyl-CoA dehydrogenase</fullName>
    </alternativeName>
    <alternativeName>
        <fullName evidence="24">Short-chain-acyl-CoA dehydrogenase</fullName>
    </alternativeName>
</protein>
<comment type="catalytic activity">
    <reaction evidence="20">
        <text>octadecanoyl-CoA + oxidized [electron-transfer flavoprotein] + H(+) = (2E)-octadecenoyl-CoA + reduced [electron-transfer flavoprotein]</text>
        <dbReference type="Rhea" id="RHEA:47240"/>
        <dbReference type="Rhea" id="RHEA-COMP:10685"/>
        <dbReference type="Rhea" id="RHEA-COMP:10686"/>
        <dbReference type="ChEBI" id="CHEBI:15378"/>
        <dbReference type="ChEBI" id="CHEBI:57394"/>
        <dbReference type="ChEBI" id="CHEBI:57692"/>
        <dbReference type="ChEBI" id="CHEBI:58307"/>
        <dbReference type="ChEBI" id="CHEBI:71412"/>
    </reaction>
</comment>
<dbReference type="GO" id="GO:0004466">
    <property type="term" value="F:long-chain fatty acyl-CoA dehydrogenase activity"/>
    <property type="evidence" value="ECO:0007669"/>
    <property type="project" value="UniProtKB-EC"/>
</dbReference>
<comment type="subunit">
    <text evidence="4">Homodimer.</text>
</comment>
<evidence type="ECO:0000256" key="21">
    <source>
        <dbReference type="ARBA" id="ARBA00052387"/>
    </source>
</evidence>
<dbReference type="InterPro" id="IPR036250">
    <property type="entry name" value="AcylCo_DH-like_C"/>
</dbReference>
<evidence type="ECO:0000256" key="2">
    <source>
        <dbReference type="ARBA" id="ARBA00004872"/>
    </source>
</evidence>
<comment type="catalytic activity">
    <reaction evidence="16">
        <text>a short-chain 2,3-saturated fatty acyl-CoA + oxidized [electron-transfer flavoprotein] + H(+) = a short-chain (2E)-enoyl-CoA + reduced [electron-transfer flavoprotein]</text>
        <dbReference type="Rhea" id="RHEA:47196"/>
        <dbReference type="Rhea" id="RHEA-COMP:10685"/>
        <dbReference type="Rhea" id="RHEA-COMP:10686"/>
        <dbReference type="ChEBI" id="CHEBI:15378"/>
        <dbReference type="ChEBI" id="CHEBI:57692"/>
        <dbReference type="ChEBI" id="CHEBI:58307"/>
        <dbReference type="ChEBI" id="CHEBI:87487"/>
        <dbReference type="ChEBI" id="CHEBI:87488"/>
        <dbReference type="EC" id="1.3.8.1"/>
    </reaction>
</comment>
<evidence type="ECO:0000256" key="11">
    <source>
        <dbReference type="ARBA" id="ARBA00023002"/>
    </source>
</evidence>
<evidence type="ECO:0000256" key="4">
    <source>
        <dbReference type="ARBA" id="ARBA00011738"/>
    </source>
</evidence>
<keyword evidence="32" id="KW-1185">Reference proteome</keyword>
<evidence type="ECO:0000256" key="9">
    <source>
        <dbReference type="ARBA" id="ARBA00022827"/>
    </source>
</evidence>
<feature type="domain" description="Acyl-CoA oxidase/dehydrogenase middle" evidence="29">
    <location>
        <begin position="167"/>
        <end position="276"/>
    </location>
</feature>
<evidence type="ECO:0000256" key="15">
    <source>
        <dbReference type="ARBA" id="ARBA00049247"/>
    </source>
</evidence>
<dbReference type="EC" id="1.3.8.7" evidence="5"/>